<keyword evidence="2" id="KW-1185">Reference proteome</keyword>
<sequence length="114" mass="12442">MRFDLIVGFVNPSITEKVIKTAKKSGATGDVIIQGKGSGMEPSNFLGLSIQDKTDIILFVVEEHHTSKIIKSVSKECHIEDPGNGILIALNIDKVAGLSNQIEKIRENLKTEQL</sequence>
<gene>
    <name evidence="1" type="ORF">HPE63_15155</name>
</gene>
<protein>
    <submittedName>
        <fullName evidence="1">P-II family nitrogen regulator</fullName>
    </submittedName>
</protein>
<dbReference type="Gene3D" id="3.30.70.120">
    <property type="match status" value="1"/>
</dbReference>
<dbReference type="SUPFAM" id="SSF54913">
    <property type="entry name" value="GlnB-like"/>
    <property type="match status" value="1"/>
</dbReference>
<dbReference type="Proteomes" id="UP000598350">
    <property type="component" value="Unassembled WGS sequence"/>
</dbReference>
<dbReference type="InterPro" id="IPR002187">
    <property type="entry name" value="N-reg_PII"/>
</dbReference>
<dbReference type="RefSeq" id="WP_188315128.1">
    <property type="nucleotide sequence ID" value="NZ_JABTCG010000005.1"/>
</dbReference>
<evidence type="ECO:0000313" key="1">
    <source>
        <dbReference type="EMBL" id="MBD0852018.1"/>
    </source>
</evidence>
<dbReference type="InterPro" id="IPR015867">
    <property type="entry name" value="N-reg_PII/ATP_PRibTrfase_C"/>
</dbReference>
<name>A0ABR7VF67_9FLAO</name>
<comment type="caution">
    <text evidence="1">The sequence shown here is derived from an EMBL/GenBank/DDBJ whole genome shotgun (WGS) entry which is preliminary data.</text>
</comment>
<reference evidence="1 2" key="1">
    <citation type="submission" date="2020-05" db="EMBL/GenBank/DDBJ databases">
        <title>The draft genome sequence of Maribacter arenosus CAU 1321.</title>
        <authorList>
            <person name="Mu L."/>
        </authorList>
    </citation>
    <scope>NUCLEOTIDE SEQUENCE [LARGE SCALE GENOMIC DNA]</scope>
    <source>
        <strain evidence="1 2">CAU 1321</strain>
    </source>
</reference>
<evidence type="ECO:0000313" key="2">
    <source>
        <dbReference type="Proteomes" id="UP000598350"/>
    </source>
</evidence>
<proteinExistence type="predicted"/>
<dbReference type="EMBL" id="JABTCG010000005">
    <property type="protein sequence ID" value="MBD0852018.1"/>
    <property type="molecule type" value="Genomic_DNA"/>
</dbReference>
<dbReference type="InterPro" id="IPR011322">
    <property type="entry name" value="N-reg_PII-like_a/b"/>
</dbReference>
<accession>A0ABR7VF67</accession>
<organism evidence="1 2">
    <name type="scientific">Maribacter arenosus</name>
    <dbReference type="NCBI Taxonomy" id="1854708"/>
    <lineage>
        <taxon>Bacteria</taxon>
        <taxon>Pseudomonadati</taxon>
        <taxon>Bacteroidota</taxon>
        <taxon>Flavobacteriia</taxon>
        <taxon>Flavobacteriales</taxon>
        <taxon>Flavobacteriaceae</taxon>
        <taxon>Maribacter</taxon>
    </lineage>
</organism>
<dbReference type="PROSITE" id="PS51343">
    <property type="entry name" value="PII_GLNB_DOM"/>
    <property type="match status" value="1"/>
</dbReference>